<dbReference type="AlphaFoldDB" id="A0A2I0A725"/>
<organism evidence="1 2">
    <name type="scientific">Apostasia shenzhenica</name>
    <dbReference type="NCBI Taxonomy" id="1088818"/>
    <lineage>
        <taxon>Eukaryota</taxon>
        <taxon>Viridiplantae</taxon>
        <taxon>Streptophyta</taxon>
        <taxon>Embryophyta</taxon>
        <taxon>Tracheophyta</taxon>
        <taxon>Spermatophyta</taxon>
        <taxon>Magnoliopsida</taxon>
        <taxon>Liliopsida</taxon>
        <taxon>Asparagales</taxon>
        <taxon>Orchidaceae</taxon>
        <taxon>Apostasioideae</taxon>
        <taxon>Apostasia</taxon>
    </lineage>
</organism>
<accession>A0A2I0A725</accession>
<name>A0A2I0A725_9ASPA</name>
<proteinExistence type="predicted"/>
<gene>
    <name evidence="1" type="ORF">AXF42_Ash002714</name>
</gene>
<keyword evidence="2" id="KW-1185">Reference proteome</keyword>
<evidence type="ECO:0000313" key="1">
    <source>
        <dbReference type="EMBL" id="PKA51349.1"/>
    </source>
</evidence>
<reference evidence="1 2" key="1">
    <citation type="journal article" date="2017" name="Nature">
        <title>The Apostasia genome and the evolution of orchids.</title>
        <authorList>
            <person name="Zhang G.Q."/>
            <person name="Liu K.W."/>
            <person name="Li Z."/>
            <person name="Lohaus R."/>
            <person name="Hsiao Y.Y."/>
            <person name="Niu S.C."/>
            <person name="Wang J.Y."/>
            <person name="Lin Y.C."/>
            <person name="Xu Q."/>
            <person name="Chen L.J."/>
            <person name="Yoshida K."/>
            <person name="Fujiwara S."/>
            <person name="Wang Z.W."/>
            <person name="Zhang Y.Q."/>
            <person name="Mitsuda N."/>
            <person name="Wang M."/>
            <person name="Liu G.H."/>
            <person name="Pecoraro L."/>
            <person name="Huang H.X."/>
            <person name="Xiao X.J."/>
            <person name="Lin M."/>
            <person name="Wu X.Y."/>
            <person name="Wu W.L."/>
            <person name="Chen Y.Y."/>
            <person name="Chang S.B."/>
            <person name="Sakamoto S."/>
            <person name="Ohme-Takagi M."/>
            <person name="Yagi M."/>
            <person name="Zeng S.J."/>
            <person name="Shen C.Y."/>
            <person name="Yeh C.M."/>
            <person name="Luo Y.B."/>
            <person name="Tsai W.C."/>
            <person name="Van de Peer Y."/>
            <person name="Liu Z.J."/>
        </authorList>
    </citation>
    <scope>NUCLEOTIDE SEQUENCE [LARGE SCALE GENOMIC DNA]</scope>
    <source>
        <strain evidence="2">cv. Shenzhen</strain>
        <tissue evidence="1">Stem</tissue>
    </source>
</reference>
<protein>
    <submittedName>
        <fullName evidence="1">Uncharacterized protein</fullName>
    </submittedName>
</protein>
<sequence length="63" mass="7199">MIATLQDVAVILSVWIDGNPLIGHVHVKRNTDGRLGLTILSNKYCYLHTYRELIIDSPYCTKR</sequence>
<dbReference type="EMBL" id="KZ452013">
    <property type="protein sequence ID" value="PKA51349.1"/>
    <property type="molecule type" value="Genomic_DNA"/>
</dbReference>
<evidence type="ECO:0000313" key="2">
    <source>
        <dbReference type="Proteomes" id="UP000236161"/>
    </source>
</evidence>
<dbReference type="Proteomes" id="UP000236161">
    <property type="component" value="Unassembled WGS sequence"/>
</dbReference>